<dbReference type="EMBL" id="MN739647">
    <property type="protein sequence ID" value="QHT18049.1"/>
    <property type="molecule type" value="Genomic_DNA"/>
</dbReference>
<reference evidence="1" key="1">
    <citation type="journal article" date="2020" name="Nature">
        <title>Giant virus diversity and host interactions through global metagenomics.</title>
        <authorList>
            <person name="Schulz F."/>
            <person name="Roux S."/>
            <person name="Paez-Espino D."/>
            <person name="Jungbluth S."/>
            <person name="Walsh D.A."/>
            <person name="Denef V.J."/>
            <person name="McMahon K.D."/>
            <person name="Konstantinidis K.T."/>
            <person name="Eloe-Fadrosh E.A."/>
            <person name="Kyrpides N.C."/>
            <person name="Woyke T."/>
        </authorList>
    </citation>
    <scope>NUCLEOTIDE SEQUENCE</scope>
    <source>
        <strain evidence="1">GVMAG-M-3300023174-3</strain>
    </source>
</reference>
<proteinExistence type="predicted"/>
<organism evidence="1">
    <name type="scientific">viral metagenome</name>
    <dbReference type="NCBI Taxonomy" id="1070528"/>
    <lineage>
        <taxon>unclassified sequences</taxon>
        <taxon>metagenomes</taxon>
        <taxon>organismal metagenomes</taxon>
    </lineage>
</organism>
<protein>
    <submittedName>
        <fullName evidence="1">Uncharacterized protein</fullName>
    </submittedName>
</protein>
<sequence>MLTLTAFFAEMEHIQITIRNTNSVSGDPWTGIIFANVTLVLKLNLPWKISKIIRTRE</sequence>
<evidence type="ECO:0000313" key="1">
    <source>
        <dbReference type="EMBL" id="QHT18049.1"/>
    </source>
</evidence>
<accession>A0A6C0DQA2</accession>
<name>A0A6C0DQA2_9ZZZZ</name>
<dbReference type="AlphaFoldDB" id="A0A6C0DQA2"/>